<proteinExistence type="predicted"/>
<organism evidence="2 3">
    <name type="scientific">Magallana gigas</name>
    <name type="common">Pacific oyster</name>
    <name type="synonym">Crassostrea gigas</name>
    <dbReference type="NCBI Taxonomy" id="29159"/>
    <lineage>
        <taxon>Eukaryota</taxon>
        <taxon>Metazoa</taxon>
        <taxon>Spiralia</taxon>
        <taxon>Lophotrochozoa</taxon>
        <taxon>Mollusca</taxon>
        <taxon>Bivalvia</taxon>
        <taxon>Autobranchia</taxon>
        <taxon>Pteriomorphia</taxon>
        <taxon>Ostreida</taxon>
        <taxon>Ostreoidea</taxon>
        <taxon>Ostreidae</taxon>
        <taxon>Magallana</taxon>
    </lineage>
</organism>
<keyword evidence="3" id="KW-1185">Reference proteome</keyword>
<reference evidence="2" key="1">
    <citation type="submission" date="2022-08" db="UniProtKB">
        <authorList>
            <consortium name="EnsemblMetazoa"/>
        </authorList>
    </citation>
    <scope>IDENTIFICATION</scope>
    <source>
        <strain evidence="2">05x7-T-G4-1.051#20</strain>
    </source>
</reference>
<dbReference type="EnsemblMetazoa" id="G26844.1">
    <property type="protein sequence ID" value="G26844.1:cds"/>
    <property type="gene ID" value="G26844"/>
</dbReference>
<sequence>MCKENEPEARNGNSSTCCYNSYYNGSECVRCPAGFYGNNCIHHCKKGFYGLDCIKECACNQTLNCHHIIGCSTDYPGNESSIIPNRDSENSSILHVTLDSVTNPVGGSNKENTYILPDTKVTGITRTITKSSSVGTMTIKPDAPITTTTGNSLDTNLFLMAIGGVIALFLGVIMVQLCIKLRTKRRKYSHQMSSKRHSATEEETYQEINESLLAVQHLNDNHNEHRQVGKYYELHTSGQPTSVPYDRIKNQLQYLEIIDDSLVASTNSSDSNNSTTSYLKPKTNKKQKRVAWIITWLEDLVKPVLWDTLVLIVLVHALIHYMDNFVSKNVTAANQNVTTLKVVKNMSRPYEDNTEPVPCYINDFYGRMEANNLQASGTTEDI</sequence>
<evidence type="ECO:0000256" key="1">
    <source>
        <dbReference type="SAM" id="Phobius"/>
    </source>
</evidence>
<feature type="transmembrane region" description="Helical" evidence="1">
    <location>
        <begin position="157"/>
        <end position="179"/>
    </location>
</feature>
<dbReference type="AlphaFoldDB" id="A0A8W8L6J0"/>
<evidence type="ECO:0000313" key="2">
    <source>
        <dbReference type="EnsemblMetazoa" id="G26844.1:cds"/>
    </source>
</evidence>
<evidence type="ECO:0000313" key="3">
    <source>
        <dbReference type="Proteomes" id="UP000005408"/>
    </source>
</evidence>
<protein>
    <submittedName>
        <fullName evidence="2">Uncharacterized protein</fullName>
    </submittedName>
</protein>
<keyword evidence="1" id="KW-0472">Membrane</keyword>
<name>A0A8W8L6J0_MAGGI</name>
<dbReference type="Proteomes" id="UP000005408">
    <property type="component" value="Unassembled WGS sequence"/>
</dbReference>
<accession>A0A8W8L6J0</accession>
<dbReference type="Gene3D" id="2.170.300.10">
    <property type="entry name" value="Tie2 ligand-binding domain superfamily"/>
    <property type="match status" value="1"/>
</dbReference>
<keyword evidence="1" id="KW-0812">Transmembrane</keyword>
<keyword evidence="1" id="KW-1133">Transmembrane helix</keyword>